<proteinExistence type="predicted"/>
<reference evidence="1 2" key="1">
    <citation type="submission" date="2015-01" db="EMBL/GenBank/DDBJ databases">
        <title>Evolution of Trichinella species and genotypes.</title>
        <authorList>
            <person name="Korhonen P.K."/>
            <person name="Edoardo P."/>
            <person name="Giuseppe L.R."/>
            <person name="Gasser R.B."/>
        </authorList>
    </citation>
    <scope>NUCLEOTIDE SEQUENCE [LARGE SCALE GENOMIC DNA]</scope>
    <source>
        <strain evidence="1">ISS2496</strain>
    </source>
</reference>
<dbReference type="Proteomes" id="UP000054783">
    <property type="component" value="Unassembled WGS sequence"/>
</dbReference>
<dbReference type="EMBL" id="JYDQ01000202">
    <property type="protein sequence ID" value="KRY11235.1"/>
    <property type="molecule type" value="Genomic_DNA"/>
</dbReference>
<gene>
    <name evidence="1" type="ORF">T12_10612</name>
</gene>
<sequence>MPLLLHLLTTWINRNQNFNELTTSCTVHMQRDICGSSAMKMQIYKMPRTSSSCTLITYEDAFEAPFPTKITTLCIALKH</sequence>
<evidence type="ECO:0000313" key="1">
    <source>
        <dbReference type="EMBL" id="KRY11235.1"/>
    </source>
</evidence>
<keyword evidence="2" id="KW-1185">Reference proteome</keyword>
<protein>
    <submittedName>
        <fullName evidence="1">Uncharacterized protein</fullName>
    </submittedName>
</protein>
<evidence type="ECO:0000313" key="2">
    <source>
        <dbReference type="Proteomes" id="UP000054783"/>
    </source>
</evidence>
<organism evidence="1 2">
    <name type="scientific">Trichinella patagoniensis</name>
    <dbReference type="NCBI Taxonomy" id="990121"/>
    <lineage>
        <taxon>Eukaryota</taxon>
        <taxon>Metazoa</taxon>
        <taxon>Ecdysozoa</taxon>
        <taxon>Nematoda</taxon>
        <taxon>Enoplea</taxon>
        <taxon>Dorylaimia</taxon>
        <taxon>Trichinellida</taxon>
        <taxon>Trichinellidae</taxon>
        <taxon>Trichinella</taxon>
    </lineage>
</organism>
<comment type="caution">
    <text evidence="1">The sequence shown here is derived from an EMBL/GenBank/DDBJ whole genome shotgun (WGS) entry which is preliminary data.</text>
</comment>
<name>A0A0V0ZFX3_9BILA</name>
<dbReference type="AlphaFoldDB" id="A0A0V0ZFX3"/>
<accession>A0A0V0ZFX3</accession>